<dbReference type="InterPro" id="IPR052762">
    <property type="entry name" value="PCW_deacetylase/CE"/>
</dbReference>
<evidence type="ECO:0000256" key="1">
    <source>
        <dbReference type="SAM" id="SignalP"/>
    </source>
</evidence>
<dbReference type="PANTHER" id="PTHR37834:SF2">
    <property type="entry name" value="ESTERASE, SGNH HYDROLASE-TYPE"/>
    <property type="match status" value="1"/>
</dbReference>
<keyword evidence="1" id="KW-0732">Signal</keyword>
<keyword evidence="4" id="KW-1185">Reference proteome</keyword>
<evidence type="ECO:0000313" key="3">
    <source>
        <dbReference type="EMBL" id="PSK60125.1"/>
    </source>
</evidence>
<dbReference type="EMBL" id="NHZQ01000003">
    <property type="protein sequence ID" value="PSK60125.1"/>
    <property type="molecule type" value="Genomic_DNA"/>
</dbReference>
<dbReference type="InterPro" id="IPR013830">
    <property type="entry name" value="SGNH_hydro"/>
</dbReference>
<evidence type="ECO:0000313" key="4">
    <source>
        <dbReference type="Proteomes" id="UP000243723"/>
    </source>
</evidence>
<dbReference type="OrthoDB" id="426133at2759"/>
<dbReference type="Pfam" id="PF13472">
    <property type="entry name" value="Lipase_GDSL_2"/>
    <property type="match status" value="1"/>
</dbReference>
<feature type="chain" id="PRO_5015184956" description="SGNH hydrolase-type esterase domain-containing protein" evidence="1">
    <location>
        <begin position="17"/>
        <end position="407"/>
    </location>
</feature>
<feature type="signal peptide" evidence="1">
    <location>
        <begin position="1"/>
        <end position="16"/>
    </location>
</feature>
<feature type="domain" description="SGNH hydrolase-type esterase" evidence="2">
    <location>
        <begin position="174"/>
        <end position="367"/>
    </location>
</feature>
<dbReference type="CDD" id="cd01831">
    <property type="entry name" value="Endoglucanase_E_like"/>
    <property type="match status" value="1"/>
</dbReference>
<gene>
    <name evidence="3" type="ORF">B9Z65_1023</name>
</gene>
<dbReference type="InterPro" id="IPR036514">
    <property type="entry name" value="SGNH_hydro_sf"/>
</dbReference>
<accession>A0A2P8AI26</accession>
<sequence>MKFLTNLLAFLPLTSATILQNGQPRENPYPGQATLLSAEPNSTAWKTYLADATEISYKGRWDSKHISWWSAPGLKFGFTGNNVALTFGQYTSQGVLVAYRVSGLDWQFSNVTANATYQFIDSSNPAIGLRAAGEVLTFELRVSNWAYGVQIAGVNVDTDASLVRIPDFGRRIEVIGDSLSSGQYQTYEGVSSWAWGVCEGLGQTEYSITAIPGICLADQNCWGNPRGQTFQWFQTSDTTYRASQIWGDTPEPWDFAAHTPADLTIINIGTNDNNTANNVTNEKFYDSYLQLIDGIHKTWPDTQIVLMSLWSGFYQSGTTYKQSNGFLDEILRVNDYYKDAGFVHYFNTTGILAHNDIGPQYHPTDFGALKVAAHMQQYIKLTFGWEFLTTGPDIQSGTLYWNDQSSY</sequence>
<proteinExistence type="predicted"/>
<reference evidence="3 4" key="1">
    <citation type="submission" date="2017-05" db="EMBL/GenBank/DDBJ databases">
        <title>Draft genome sequence of Elsinoe australis.</title>
        <authorList>
            <person name="Cheng Q."/>
        </authorList>
    </citation>
    <scope>NUCLEOTIDE SEQUENCE [LARGE SCALE GENOMIC DNA]</scope>
    <source>
        <strain evidence="3 4">NL1</strain>
    </source>
</reference>
<dbReference type="AlphaFoldDB" id="A0A2P8AI26"/>
<organism evidence="3 4">
    <name type="scientific">Elsinoe australis</name>
    <dbReference type="NCBI Taxonomy" id="40998"/>
    <lineage>
        <taxon>Eukaryota</taxon>
        <taxon>Fungi</taxon>
        <taxon>Dikarya</taxon>
        <taxon>Ascomycota</taxon>
        <taxon>Pezizomycotina</taxon>
        <taxon>Dothideomycetes</taxon>
        <taxon>Dothideomycetidae</taxon>
        <taxon>Myriangiales</taxon>
        <taxon>Elsinoaceae</taxon>
        <taxon>Elsinoe</taxon>
    </lineage>
</organism>
<protein>
    <recommendedName>
        <fullName evidence="2">SGNH hydrolase-type esterase domain-containing protein</fullName>
    </recommendedName>
</protein>
<dbReference type="InterPro" id="IPR037461">
    <property type="entry name" value="CtCE2-like_dom"/>
</dbReference>
<evidence type="ECO:0000259" key="2">
    <source>
        <dbReference type="Pfam" id="PF13472"/>
    </source>
</evidence>
<dbReference type="GO" id="GO:0052689">
    <property type="term" value="F:carboxylic ester hydrolase activity"/>
    <property type="evidence" value="ECO:0007669"/>
    <property type="project" value="InterPro"/>
</dbReference>
<dbReference type="PANTHER" id="PTHR37834">
    <property type="entry name" value="GDSL-LIKE LIPASE/ACYLHYDROLASE DOMAIN PROTEIN (AFU_ORTHOLOGUE AFUA_2G00620)"/>
    <property type="match status" value="1"/>
</dbReference>
<dbReference type="Proteomes" id="UP000243723">
    <property type="component" value="Unassembled WGS sequence"/>
</dbReference>
<name>A0A2P8AI26_9PEZI</name>
<dbReference type="SUPFAM" id="SSF52266">
    <property type="entry name" value="SGNH hydrolase"/>
    <property type="match status" value="1"/>
</dbReference>
<comment type="caution">
    <text evidence="3">The sequence shown here is derived from an EMBL/GenBank/DDBJ whole genome shotgun (WGS) entry which is preliminary data.</text>
</comment>
<dbReference type="Gene3D" id="3.40.50.1110">
    <property type="entry name" value="SGNH hydrolase"/>
    <property type="match status" value="1"/>
</dbReference>